<reference evidence="2" key="1">
    <citation type="submission" date="2014-05" db="EMBL/GenBank/DDBJ databases">
        <title>Whole genome sequencing of Lactobacillus casei NRIC0644.</title>
        <authorList>
            <person name="Atarashi H."/>
            <person name="Yoshida Y."/>
            <person name="Fujimura S."/>
            <person name="Tanaka N."/>
            <person name="Shiwa Y."/>
            <person name="Yoshikawa H."/>
            <person name="Okada S."/>
            <person name="Nakagawa J."/>
        </authorList>
    </citation>
    <scope>NUCLEOTIDE SEQUENCE [LARGE SCALE GENOMIC DNA]</scope>
    <source>
        <strain evidence="2">NRIC0644</strain>
    </source>
</reference>
<organism evidence="1 2">
    <name type="scientific">Lacticaseibacillus paracasei NRIC 0644</name>
    <dbReference type="NCBI Taxonomy" id="1435038"/>
    <lineage>
        <taxon>Bacteria</taxon>
        <taxon>Bacillati</taxon>
        <taxon>Bacillota</taxon>
        <taxon>Bacilli</taxon>
        <taxon>Lactobacillales</taxon>
        <taxon>Lactobacillaceae</taxon>
        <taxon>Lacticaseibacillus</taxon>
    </lineage>
</organism>
<dbReference type="AlphaFoldDB" id="A0A0C9P0K0"/>
<evidence type="ECO:0000313" key="2">
    <source>
        <dbReference type="Proteomes" id="UP000032552"/>
    </source>
</evidence>
<accession>A0A0C9P0K0</accession>
<gene>
    <name evidence="1" type="ORF">LC0644_2479</name>
</gene>
<dbReference type="EMBL" id="BAYM01000385">
    <property type="protein sequence ID" value="GAN37890.1"/>
    <property type="molecule type" value="Genomic_DNA"/>
</dbReference>
<dbReference type="Proteomes" id="UP000032552">
    <property type="component" value="Unassembled WGS sequence"/>
</dbReference>
<comment type="caution">
    <text evidence="1">The sequence shown here is derived from an EMBL/GenBank/DDBJ whole genome shotgun (WGS) entry which is preliminary data.</text>
</comment>
<sequence length="353" mass="38996">MLNLNDAHLAALITKPLTVAQARQQIGTAYQQEADRLANSPLWESNDEALTALLASYTNLLGNKLYQALQNLTSIPTPFLQTLWLQDTTADAHHSEIAVIQTTQDDNNTLLTIVDPLSDDAKLKAVNLPTLLQITAADSNAMTYDAETVKALSALAKALNQGGYRFTTVDETVLQPVNGLSFKTRFDNLKPLVAKKAVIKAGDFSIGTSLDQDAKVLGYQVLDEDGHDWQDLGSEEIKNDRFEWASTTVPQELVNHRLKLIIRVSAGSNSPALDELFVIASNNAILMRQGAKAGVYELPLPNQKIFTVMINPANNMVYLKYPDPETQIIELNHQYPFIGEWLKAVLPQKRAFN</sequence>
<name>A0A0C9P0K0_LACPA</name>
<dbReference type="RefSeq" id="WP_003583707.1">
    <property type="nucleotide sequence ID" value="NZ_BAYM01000385.1"/>
</dbReference>
<protein>
    <submittedName>
        <fullName evidence="1">Uncharacterized protein</fullName>
    </submittedName>
</protein>
<evidence type="ECO:0000313" key="1">
    <source>
        <dbReference type="EMBL" id="GAN37890.1"/>
    </source>
</evidence>
<proteinExistence type="predicted"/>